<keyword evidence="6" id="KW-0175">Coiled coil</keyword>
<feature type="region of interest" description="Disordered" evidence="7">
    <location>
        <begin position="1"/>
        <end position="24"/>
    </location>
</feature>
<reference evidence="10 11" key="1">
    <citation type="submission" date="2016-05" db="EMBL/GenBank/DDBJ databases">
        <title>Genome sequencing reveals origins of a unique bacterial endosymbiosis in the earliest lineages of terrestrial Fungi.</title>
        <authorList>
            <consortium name="DOE Joint Genome Institute"/>
            <person name="Uehling J."/>
            <person name="Gryganskyi A."/>
            <person name="Hameed K."/>
            <person name="Tschaplinski T."/>
            <person name="Misztal P."/>
            <person name="Wu S."/>
            <person name="Desiro A."/>
            <person name="Vande Pol N."/>
            <person name="Du Z.-Y."/>
            <person name="Zienkiewicz A."/>
            <person name="Zienkiewicz K."/>
            <person name="Morin E."/>
            <person name="Tisserant E."/>
            <person name="Splivallo R."/>
            <person name="Hainaut M."/>
            <person name="Henrissat B."/>
            <person name="Ohm R."/>
            <person name="Kuo A."/>
            <person name="Yan J."/>
            <person name="Lipzen A."/>
            <person name="Nolan M."/>
            <person name="Labutti K."/>
            <person name="Barry K."/>
            <person name="Goldstein A."/>
            <person name="Labbe J."/>
            <person name="Schadt C."/>
            <person name="Tuskan G."/>
            <person name="Grigoriev I."/>
            <person name="Martin F."/>
            <person name="Vilgalys R."/>
            <person name="Bonito G."/>
        </authorList>
    </citation>
    <scope>NUCLEOTIDE SEQUENCE [LARGE SCALE GENOMIC DNA]</scope>
    <source>
        <strain evidence="10 11">AG-77</strain>
    </source>
</reference>
<dbReference type="OrthoDB" id="2402813at2759"/>
<gene>
    <name evidence="10" type="ORF">K457DRAFT_14108</name>
</gene>
<evidence type="ECO:0000256" key="3">
    <source>
        <dbReference type="ARBA" id="ARBA00022737"/>
    </source>
</evidence>
<dbReference type="InterPro" id="IPR030476">
    <property type="entry name" value="Pentaxin_CS"/>
</dbReference>
<feature type="domain" description="Ion transport" evidence="9">
    <location>
        <begin position="1132"/>
        <end position="1361"/>
    </location>
</feature>
<feature type="coiled-coil region" evidence="6">
    <location>
        <begin position="1476"/>
        <end position="1504"/>
    </location>
</feature>
<keyword evidence="2 8" id="KW-0812">Transmembrane</keyword>
<organism evidence="10 11">
    <name type="scientific">Linnemannia elongata AG-77</name>
    <dbReference type="NCBI Taxonomy" id="1314771"/>
    <lineage>
        <taxon>Eukaryota</taxon>
        <taxon>Fungi</taxon>
        <taxon>Fungi incertae sedis</taxon>
        <taxon>Mucoromycota</taxon>
        <taxon>Mortierellomycotina</taxon>
        <taxon>Mortierellomycetes</taxon>
        <taxon>Mortierellales</taxon>
        <taxon>Mortierellaceae</taxon>
        <taxon>Linnemannia</taxon>
    </lineage>
</organism>
<keyword evidence="5 8" id="KW-0472">Membrane</keyword>
<evidence type="ECO:0000256" key="4">
    <source>
        <dbReference type="ARBA" id="ARBA00022989"/>
    </source>
</evidence>
<accession>A0A197KBN0</accession>
<dbReference type="EMBL" id="KV442016">
    <property type="protein sequence ID" value="OAQ34900.1"/>
    <property type="molecule type" value="Genomic_DNA"/>
</dbReference>
<name>A0A197KBN0_9FUNG</name>
<dbReference type="Pfam" id="PF00520">
    <property type="entry name" value="Ion_trans"/>
    <property type="match status" value="1"/>
</dbReference>
<dbReference type="GO" id="GO:0005886">
    <property type="term" value="C:plasma membrane"/>
    <property type="evidence" value="ECO:0007669"/>
    <property type="project" value="TreeGrafter"/>
</dbReference>
<evidence type="ECO:0000256" key="6">
    <source>
        <dbReference type="SAM" id="Coils"/>
    </source>
</evidence>
<sequence>MTDRIHRLARDTNTPSHPRDSQNTDYVLDIPLLDLRGNTPESDDSEVIGLITSHFRNTQEQAQQHHYYPDEKSSVDRPWVTYDDTKGPMRDPFISRNSDDVSVVSFKSEEFEEESTSSPDFERRWYFKDMESGSSSTIRHLELLEESQDPVVIDVTVHAQTQLIEWQIPAEGIPQGTFELVLGISSQDLDLDAVDCFTFDIVYDTNKKSCHRSETIPSKTLHGLFEKPTMEDNGNPSTTTITESSNNVSPIDASDILRWRLHERITIKTDEGGVIRVAMSIETWEGISPDPGAIRLHFLEVLRHSYIVYRDDRSYREHHPFTWCIDVNDNVHSDIKGPAKEIISYCFSGDGAFVALLTYSTMGQHLELYQIDQDRECPPRVAWRTLSTSKTTVFDISVSWDGSQIVVFVFTRQRPSILYSSHRRKDDPPDPAAENLASSESQYFLGRLHPQLQHYRGKGTFYASTTLGNVIENELFVAFDGKTVTMCKVFGTWEVFKSISLGDPERNLGDAIMRYPDWKEHLRGGRLVLLDKDRGYVSTRDLFKEFPLIAMDIPPATSDNPYIATCLSECGRYFVMAARQKIDVHLTDTWSRLGSWTLPAVGNKSHRISSAYFISGSGCIVVDTTMNREFSIHSHGYVVDIRTMTTVNRIHSKNLRHYLHNTFGAKDCSASMLLYQSHTTLGAVQQSDRLVRPSSRLATKCTGLCHSGIVSRSPTSTEFQVEVVKGTVVPGARHKPMSLISIAAKSAANIAVEVMSLPLQDGSALLDVNWTFVTDHVYLVIVTSSLVLVWRIPMSFDGDYDLLLAQEITTTSDWSVCRHQQLHGHERATNDKLARNVLDPHLGDARTFMDGTTRLIQIFKDADERSKRGIVRYFERHINQYRDPKDDSVILLSHLCTSWKSTSHEHLLAFIRSLFGSSTFRWIPAAVTRRETNTLSILLKHHSKYGRPVVDIAEIIVRYCVRQAIADSDLFSLGPVFLALRAAINCKDIDMGQLARTMRSFAYIPARDYHFAMDHYASTASIYKFREWNMKVHERKQPVLYLTSENADSPKNERPIPHLYIASFDMLWAAEDIPVPKYRPLAIAQSLLLRVTFTSRKRYVPHPFNVKDLDNPALAALVRFKWRQLGFIFWLFKVIFYGVVAGSYIFHMLLLSTDPQKVDSLKINDLIISIIFVICGLISFFLAMGSARDLLGVEIFAALMPTIAVIVGVVDIDQDWCNFLTALSFLFIFLQLLFEFRVMKTIGSFLSVLWQALRSARILILVYAYMLFTYGIAFMFLLRFSCDDEDENVCKALPPINSTDLLIFPSTYFMTGGIYDLVEDPLDKNDWKFYFLLASFLFMVTIMLNILIGMITHAFGNDDRTSELEWMESRMLFVVRAENTFRSLPYFRNITSWFPERIYYTATPQEVRDYKLESQRLAKNAETAALLLPTEPNLKRLGSVVVKAMVQANNTEQQQAPHQKQQRKQAWVDRLREDMKTEFKEELREQLEEQKRQSDEQITQLNLQLSEILTVLRAGSRGG</sequence>
<dbReference type="GO" id="GO:0098703">
    <property type="term" value="P:calcium ion import across plasma membrane"/>
    <property type="evidence" value="ECO:0007669"/>
    <property type="project" value="TreeGrafter"/>
</dbReference>
<comment type="subcellular location">
    <subcellularLocation>
        <location evidence="1">Membrane</location>
        <topology evidence="1">Multi-pass membrane protein</topology>
    </subcellularLocation>
</comment>
<evidence type="ECO:0000256" key="7">
    <source>
        <dbReference type="SAM" id="MobiDB-lite"/>
    </source>
</evidence>
<feature type="transmembrane region" description="Helical" evidence="8">
    <location>
        <begin position="1190"/>
        <end position="1210"/>
    </location>
</feature>
<evidence type="ECO:0000259" key="9">
    <source>
        <dbReference type="Pfam" id="PF00520"/>
    </source>
</evidence>
<dbReference type="STRING" id="1314771.A0A197KBN0"/>
<evidence type="ECO:0000256" key="8">
    <source>
        <dbReference type="SAM" id="Phobius"/>
    </source>
</evidence>
<evidence type="ECO:0000256" key="1">
    <source>
        <dbReference type="ARBA" id="ARBA00004141"/>
    </source>
</evidence>
<evidence type="ECO:0000256" key="5">
    <source>
        <dbReference type="ARBA" id="ARBA00023136"/>
    </source>
</evidence>
<keyword evidence="3" id="KW-0677">Repeat</keyword>
<dbReference type="InterPro" id="IPR024862">
    <property type="entry name" value="TRPV"/>
</dbReference>
<keyword evidence="4 8" id="KW-1133">Transmembrane helix</keyword>
<dbReference type="PROSITE" id="PS00289">
    <property type="entry name" value="PTX_1"/>
    <property type="match status" value="1"/>
</dbReference>
<feature type="transmembrane region" description="Helical" evidence="8">
    <location>
        <begin position="1166"/>
        <end position="1183"/>
    </location>
</feature>
<feature type="transmembrane region" description="Helical" evidence="8">
    <location>
        <begin position="1258"/>
        <end position="1281"/>
    </location>
</feature>
<dbReference type="InterPro" id="IPR005821">
    <property type="entry name" value="Ion_trans_dom"/>
</dbReference>
<evidence type="ECO:0000313" key="11">
    <source>
        <dbReference type="Proteomes" id="UP000078512"/>
    </source>
</evidence>
<dbReference type="PANTHER" id="PTHR10582:SF2">
    <property type="entry name" value="INACTIVE"/>
    <property type="match status" value="1"/>
</dbReference>
<protein>
    <recommendedName>
        <fullName evidence="9">Ion transport domain-containing protein</fullName>
    </recommendedName>
</protein>
<proteinExistence type="predicted"/>
<dbReference type="PANTHER" id="PTHR10582">
    <property type="entry name" value="TRANSIENT RECEPTOR POTENTIAL ION CHANNEL PROTEIN"/>
    <property type="match status" value="1"/>
</dbReference>
<feature type="transmembrane region" description="Helical" evidence="8">
    <location>
        <begin position="1301"/>
        <end position="1318"/>
    </location>
</feature>
<feature type="compositionally biased region" description="Basic and acidic residues" evidence="7">
    <location>
        <begin position="1"/>
        <end position="10"/>
    </location>
</feature>
<dbReference type="SUPFAM" id="SSF69304">
    <property type="entry name" value="Tricorn protease N-terminal domain"/>
    <property type="match status" value="1"/>
</dbReference>
<dbReference type="Proteomes" id="UP000078512">
    <property type="component" value="Unassembled WGS sequence"/>
</dbReference>
<evidence type="ECO:0000313" key="10">
    <source>
        <dbReference type="EMBL" id="OAQ34900.1"/>
    </source>
</evidence>
<keyword evidence="11" id="KW-1185">Reference proteome</keyword>
<dbReference type="GO" id="GO:0005216">
    <property type="term" value="F:monoatomic ion channel activity"/>
    <property type="evidence" value="ECO:0007669"/>
    <property type="project" value="InterPro"/>
</dbReference>
<evidence type="ECO:0000256" key="2">
    <source>
        <dbReference type="ARBA" id="ARBA00022692"/>
    </source>
</evidence>
<feature type="transmembrane region" description="Helical" evidence="8">
    <location>
        <begin position="1127"/>
        <end position="1146"/>
    </location>
</feature>
<feature type="transmembrane region" description="Helical" evidence="8">
    <location>
        <begin position="1330"/>
        <end position="1355"/>
    </location>
</feature>
<feature type="transmembrane region" description="Helical" evidence="8">
    <location>
        <begin position="1216"/>
        <end position="1238"/>
    </location>
</feature>